<dbReference type="AlphaFoldDB" id="A0AAN6E0Q3"/>
<keyword evidence="10" id="KW-1185">Reference proteome</keyword>
<comment type="subcellular location">
    <subcellularLocation>
        <location evidence="1">Nucleus</location>
    </subcellularLocation>
</comment>
<dbReference type="PANTHER" id="PTHR47338:SF5">
    <property type="entry name" value="ZN(II)2CYS6 TRANSCRIPTION FACTOR (EUROFUNG)"/>
    <property type="match status" value="1"/>
</dbReference>
<evidence type="ECO:0000256" key="3">
    <source>
        <dbReference type="ARBA" id="ARBA00023015"/>
    </source>
</evidence>
<evidence type="ECO:0000313" key="9">
    <source>
        <dbReference type="EMBL" id="KAI1614912.1"/>
    </source>
</evidence>
<evidence type="ECO:0000256" key="1">
    <source>
        <dbReference type="ARBA" id="ARBA00004123"/>
    </source>
</evidence>
<feature type="region of interest" description="Disordered" evidence="7">
    <location>
        <begin position="66"/>
        <end position="90"/>
    </location>
</feature>
<evidence type="ECO:0000256" key="2">
    <source>
        <dbReference type="ARBA" id="ARBA00022723"/>
    </source>
</evidence>
<dbReference type="CDD" id="cd00067">
    <property type="entry name" value="GAL4"/>
    <property type="match status" value="1"/>
</dbReference>
<dbReference type="InterPro" id="IPR050815">
    <property type="entry name" value="TF_fung"/>
</dbReference>
<dbReference type="GO" id="GO:0000981">
    <property type="term" value="F:DNA-binding transcription factor activity, RNA polymerase II-specific"/>
    <property type="evidence" value="ECO:0007669"/>
    <property type="project" value="InterPro"/>
</dbReference>
<dbReference type="GO" id="GO:0003677">
    <property type="term" value="F:DNA binding"/>
    <property type="evidence" value="ECO:0007669"/>
    <property type="project" value="UniProtKB-KW"/>
</dbReference>
<dbReference type="InterPro" id="IPR001138">
    <property type="entry name" value="Zn2Cys6_DnaBD"/>
</dbReference>
<evidence type="ECO:0000256" key="7">
    <source>
        <dbReference type="SAM" id="MobiDB-lite"/>
    </source>
</evidence>
<reference evidence="9" key="1">
    <citation type="journal article" date="2022" name="bioRxiv">
        <title>Deciphering the potential niche of two novel black yeast fungi from a biological soil crust based on their genomes, phenotypes, and melanin regulation.</title>
        <authorList>
            <consortium name="DOE Joint Genome Institute"/>
            <person name="Carr E.C."/>
            <person name="Barton Q."/>
            <person name="Grambo S."/>
            <person name="Sullivan M."/>
            <person name="Renfro C.M."/>
            <person name="Kuo A."/>
            <person name="Pangilinan J."/>
            <person name="Lipzen A."/>
            <person name="Keymanesh K."/>
            <person name="Savage E."/>
            <person name="Barry K."/>
            <person name="Grigoriev I.V."/>
            <person name="Riekhof W.R."/>
            <person name="Harris S.S."/>
        </authorList>
    </citation>
    <scope>NUCLEOTIDE SEQUENCE</scope>
    <source>
        <strain evidence="9">JF 03-4F</strain>
    </source>
</reference>
<feature type="compositionally biased region" description="Polar residues" evidence="7">
    <location>
        <begin position="114"/>
        <end position="131"/>
    </location>
</feature>
<name>A0AAN6E0Q3_9EURO</name>
<dbReference type="CDD" id="cd12148">
    <property type="entry name" value="fungal_TF_MHR"/>
    <property type="match status" value="1"/>
</dbReference>
<evidence type="ECO:0000256" key="5">
    <source>
        <dbReference type="ARBA" id="ARBA00023163"/>
    </source>
</evidence>
<feature type="region of interest" description="Disordered" evidence="7">
    <location>
        <begin position="1"/>
        <end position="21"/>
    </location>
</feature>
<comment type="caution">
    <text evidence="9">The sequence shown here is derived from an EMBL/GenBank/DDBJ whole genome shotgun (WGS) entry which is preliminary data.</text>
</comment>
<protein>
    <submittedName>
        <fullName evidence="9">Fungal-specific transcription factor domain-containing protein</fullName>
    </submittedName>
</protein>
<dbReference type="InterPro" id="IPR036864">
    <property type="entry name" value="Zn2-C6_fun-type_DNA-bd_sf"/>
</dbReference>
<dbReference type="SUPFAM" id="SSF57701">
    <property type="entry name" value="Zn2/Cys6 DNA-binding domain"/>
    <property type="match status" value="1"/>
</dbReference>
<evidence type="ECO:0000313" key="10">
    <source>
        <dbReference type="Proteomes" id="UP001203852"/>
    </source>
</evidence>
<feature type="domain" description="Zn(2)-C6 fungal-type" evidence="8">
    <location>
        <begin position="25"/>
        <end position="57"/>
    </location>
</feature>
<dbReference type="GO" id="GO:0006351">
    <property type="term" value="P:DNA-templated transcription"/>
    <property type="evidence" value="ECO:0007669"/>
    <property type="project" value="InterPro"/>
</dbReference>
<proteinExistence type="predicted"/>
<dbReference type="EMBL" id="MU404352">
    <property type="protein sequence ID" value="KAI1614912.1"/>
    <property type="molecule type" value="Genomic_DNA"/>
</dbReference>
<dbReference type="Proteomes" id="UP001203852">
    <property type="component" value="Unassembled WGS sequence"/>
</dbReference>
<gene>
    <name evidence="9" type="ORF">EDD36DRAFT_168517</name>
</gene>
<dbReference type="InterPro" id="IPR007219">
    <property type="entry name" value="XnlR_reg_dom"/>
</dbReference>
<dbReference type="GO" id="GO:0005634">
    <property type="term" value="C:nucleus"/>
    <property type="evidence" value="ECO:0007669"/>
    <property type="project" value="UniProtKB-SubCell"/>
</dbReference>
<keyword evidence="2" id="KW-0479">Metal-binding</keyword>
<evidence type="ECO:0000256" key="4">
    <source>
        <dbReference type="ARBA" id="ARBA00023125"/>
    </source>
</evidence>
<feature type="compositionally biased region" description="Basic and acidic residues" evidence="7">
    <location>
        <begin position="66"/>
        <end position="80"/>
    </location>
</feature>
<dbReference type="PROSITE" id="PS50048">
    <property type="entry name" value="ZN2_CY6_FUNGAL_2"/>
    <property type="match status" value="1"/>
</dbReference>
<dbReference type="PANTHER" id="PTHR47338">
    <property type="entry name" value="ZN(II)2CYS6 TRANSCRIPTION FACTOR (EUROFUNG)-RELATED"/>
    <property type="match status" value="1"/>
</dbReference>
<organism evidence="9 10">
    <name type="scientific">Exophiala viscosa</name>
    <dbReference type="NCBI Taxonomy" id="2486360"/>
    <lineage>
        <taxon>Eukaryota</taxon>
        <taxon>Fungi</taxon>
        <taxon>Dikarya</taxon>
        <taxon>Ascomycota</taxon>
        <taxon>Pezizomycotina</taxon>
        <taxon>Eurotiomycetes</taxon>
        <taxon>Chaetothyriomycetidae</taxon>
        <taxon>Chaetothyriales</taxon>
        <taxon>Herpotrichiellaceae</taxon>
        <taxon>Exophiala</taxon>
    </lineage>
</organism>
<dbReference type="PROSITE" id="PS00463">
    <property type="entry name" value="ZN2_CY6_FUNGAL_1"/>
    <property type="match status" value="1"/>
</dbReference>
<keyword evidence="3" id="KW-0805">Transcription regulation</keyword>
<feature type="region of interest" description="Disordered" evidence="7">
    <location>
        <begin position="112"/>
        <end position="131"/>
    </location>
</feature>
<dbReference type="GO" id="GO:0008270">
    <property type="term" value="F:zinc ion binding"/>
    <property type="evidence" value="ECO:0007669"/>
    <property type="project" value="InterPro"/>
</dbReference>
<evidence type="ECO:0000259" key="8">
    <source>
        <dbReference type="PROSITE" id="PS50048"/>
    </source>
</evidence>
<dbReference type="Pfam" id="PF04082">
    <property type="entry name" value="Fungal_trans"/>
    <property type="match status" value="1"/>
</dbReference>
<keyword evidence="6" id="KW-0539">Nucleus</keyword>
<accession>A0AAN6E0Q3</accession>
<keyword evidence="4" id="KW-0238">DNA-binding</keyword>
<evidence type="ECO:0000256" key="6">
    <source>
        <dbReference type="ARBA" id="ARBA00023242"/>
    </source>
</evidence>
<keyword evidence="5" id="KW-0804">Transcription</keyword>
<sequence length="693" mass="78324">MDVIQRPPQDSSPHGPPDLRRAPIACRRCRRLRVKCRHKEAQPPCESCSRTGHVCVFPRRGEPDFDRAYRHERSQKKGDSVRQSPEITERLDYQRNIDMHDPFFTAIEPRVEETTSPQGPQTHDPSSNASSFTERWNLLPPFEEVVEGCEVFITSYFQLGFLPKTRFFERLRKKKEDVSVFLLLSILSISARFTPSLIRRYGNGQDATNAFLESAAGMVLDYMYQPSLETIQAFFLMSLAEWGKGDKDRSSTHMGIAVRMAGTLRLHREETYYLPENATADNVVDAEVARRTFWMLENHDNLHSGFNSPVYFSLGDITTLLPCEEREFAFGLAPRERAALMGTSPAVKDSQLTKSSSRSLFATLIQSHNLWGQIARRVAKNEINQSQISNPIVDTTLSEDGYAHLTMLLKDFEDYLPDQHRWSTWNLRGYKAEGLELAYLSVVMMIRLSNIILRRSYVQGPRGVEIPRASQTANETFEATMSDRDATIERELFDNLVVLHSQIQAYFALRSPNQGFPAFVVFCIYICGSLANYLCRSTTLPGNVRDAVSRSLVILETSTKMLSDLQDAWPMAKRWCDALVKAYQNHAAAAKEADRPLQPQIIQADTDHLEASRRSTSHHGGTPPVISPLAREFGLDNTGVFGCSDAGMNDFMLADMPQLQDPWTHGFPDVSLTDDLDSELALYLWPGGDLSST</sequence>
<dbReference type="Gene3D" id="4.10.240.10">
    <property type="entry name" value="Zn(2)-C6 fungal-type DNA-binding domain"/>
    <property type="match status" value="1"/>
</dbReference>